<keyword evidence="8" id="KW-1185">Reference proteome</keyword>
<reference evidence="7" key="1">
    <citation type="journal article" date="2023" name="G3 (Bethesda)">
        <title>Whole genome assembly and annotation of the endangered Caribbean coral Acropora cervicornis.</title>
        <authorList>
            <person name="Selwyn J.D."/>
            <person name="Vollmer S.V."/>
        </authorList>
    </citation>
    <scope>NUCLEOTIDE SEQUENCE</scope>
    <source>
        <strain evidence="7">K2</strain>
    </source>
</reference>
<evidence type="ECO:0000313" key="7">
    <source>
        <dbReference type="EMBL" id="KAK2562931.1"/>
    </source>
</evidence>
<comment type="similarity">
    <text evidence="2">Belongs to the KRTCAP2 family.</text>
</comment>
<evidence type="ECO:0000256" key="1">
    <source>
        <dbReference type="ARBA" id="ARBA00004141"/>
    </source>
</evidence>
<proteinExistence type="inferred from homology"/>
<evidence type="ECO:0000256" key="4">
    <source>
        <dbReference type="ARBA" id="ARBA00022989"/>
    </source>
</evidence>
<reference evidence="7" key="2">
    <citation type="journal article" date="2023" name="Science">
        <title>Genomic signatures of disease resistance in endangered staghorn corals.</title>
        <authorList>
            <person name="Vollmer S.V."/>
            <person name="Selwyn J.D."/>
            <person name="Despard B.A."/>
            <person name="Roesel C.L."/>
        </authorList>
    </citation>
    <scope>NUCLEOTIDE SEQUENCE</scope>
    <source>
        <strain evidence="7">K2</strain>
    </source>
</reference>
<keyword evidence="4 6" id="KW-1133">Transmembrane helix</keyword>
<evidence type="ECO:0000256" key="3">
    <source>
        <dbReference type="ARBA" id="ARBA00022692"/>
    </source>
</evidence>
<comment type="caution">
    <text evidence="7">The sequence shown here is derived from an EMBL/GenBank/DDBJ whole genome shotgun (WGS) entry which is preliminary data.</text>
</comment>
<comment type="subcellular location">
    <subcellularLocation>
        <location evidence="1">Membrane</location>
        <topology evidence="1">Multi-pass membrane protein</topology>
    </subcellularLocation>
</comment>
<evidence type="ECO:0000313" key="8">
    <source>
        <dbReference type="Proteomes" id="UP001249851"/>
    </source>
</evidence>
<evidence type="ECO:0000256" key="6">
    <source>
        <dbReference type="SAM" id="Phobius"/>
    </source>
</evidence>
<gene>
    <name evidence="7" type="ORF">P5673_013908</name>
</gene>
<dbReference type="PANTHER" id="PTHR32001:SF1">
    <property type="entry name" value="KERATINOCYTE-ASSOCIATED PROTEIN 2"/>
    <property type="match status" value="1"/>
</dbReference>
<sequence length="52" mass="5916">MFASGLVHRVCVTTCFLFSLVAIYYINKISAKTYAPTTNPMPQMTSRSRKNR</sequence>
<keyword evidence="5 6" id="KW-0472">Membrane</keyword>
<dbReference type="Proteomes" id="UP001249851">
    <property type="component" value="Unassembled WGS sequence"/>
</dbReference>
<dbReference type="AlphaFoldDB" id="A0AAD9QKD9"/>
<dbReference type="InterPro" id="IPR018614">
    <property type="entry name" value="KRTCAP2"/>
</dbReference>
<keyword evidence="3 6" id="KW-0812">Transmembrane</keyword>
<dbReference type="Pfam" id="PF09775">
    <property type="entry name" value="Keratin_assoc"/>
    <property type="match status" value="1"/>
</dbReference>
<accession>A0AAD9QKD9</accession>
<dbReference type="PANTHER" id="PTHR32001">
    <property type="entry name" value="KERATINOCYTE-ASSOCIATED PROTEIN 2"/>
    <property type="match status" value="1"/>
</dbReference>
<feature type="transmembrane region" description="Helical" evidence="6">
    <location>
        <begin position="6"/>
        <end position="26"/>
    </location>
</feature>
<protein>
    <submittedName>
        <fullName evidence="7">Keratinocyte-associated protein 2</fullName>
    </submittedName>
</protein>
<evidence type="ECO:0000256" key="2">
    <source>
        <dbReference type="ARBA" id="ARBA00007279"/>
    </source>
</evidence>
<name>A0AAD9QKD9_ACRCE</name>
<dbReference type="EMBL" id="JARQWQ010000027">
    <property type="protein sequence ID" value="KAK2562931.1"/>
    <property type="molecule type" value="Genomic_DNA"/>
</dbReference>
<organism evidence="7 8">
    <name type="scientific">Acropora cervicornis</name>
    <name type="common">Staghorn coral</name>
    <dbReference type="NCBI Taxonomy" id="6130"/>
    <lineage>
        <taxon>Eukaryota</taxon>
        <taxon>Metazoa</taxon>
        <taxon>Cnidaria</taxon>
        <taxon>Anthozoa</taxon>
        <taxon>Hexacorallia</taxon>
        <taxon>Scleractinia</taxon>
        <taxon>Astrocoeniina</taxon>
        <taxon>Acroporidae</taxon>
        <taxon>Acropora</taxon>
    </lineage>
</organism>
<dbReference type="GO" id="GO:0016020">
    <property type="term" value="C:membrane"/>
    <property type="evidence" value="ECO:0007669"/>
    <property type="project" value="UniProtKB-SubCell"/>
</dbReference>
<evidence type="ECO:0000256" key="5">
    <source>
        <dbReference type="ARBA" id="ARBA00023136"/>
    </source>
</evidence>